<evidence type="ECO:0000313" key="2">
    <source>
        <dbReference type="Proteomes" id="UP001432209"/>
    </source>
</evidence>
<evidence type="ECO:0000313" key="1">
    <source>
        <dbReference type="EMBL" id="WUX51213.1"/>
    </source>
</evidence>
<protein>
    <submittedName>
        <fullName evidence="1">DUF6082 family protein</fullName>
    </submittedName>
</protein>
<proteinExistence type="predicted"/>
<gene>
    <name evidence="1" type="ORF">OG442_06485</name>
</gene>
<organism evidence="1 2">
    <name type="scientific">Streptomyces niveus</name>
    <name type="common">Streptomyces spheroides</name>
    <dbReference type="NCBI Taxonomy" id="193462"/>
    <lineage>
        <taxon>Bacteria</taxon>
        <taxon>Bacillati</taxon>
        <taxon>Actinomycetota</taxon>
        <taxon>Actinomycetes</taxon>
        <taxon>Kitasatosporales</taxon>
        <taxon>Streptomycetaceae</taxon>
        <taxon>Streptomyces</taxon>
    </lineage>
</organism>
<dbReference type="Pfam" id="PF19560">
    <property type="entry name" value="DUF6082"/>
    <property type="match status" value="1"/>
</dbReference>
<dbReference type="InterPro" id="IPR045728">
    <property type="entry name" value="DUF6082"/>
</dbReference>
<accession>A0ABZ2A1J0</accession>
<keyword evidence="2" id="KW-1185">Reference proteome</keyword>
<sequence>MKTSHSVLIATFVGVVGIALSERQSRRRLALHAEEMHQAHIAELIANPEMQALWMHDGEDTNLLYANRLISFLSVKFRAGLLNRHSLRVQAKWLMERTAGRAYWQKFGGFREDEAIDRTDRTFNAILSDEYHALADEDAVTA</sequence>
<name>A0ABZ2A1J0_STRNV</name>
<dbReference type="EMBL" id="CP109495">
    <property type="protein sequence ID" value="WUX51213.1"/>
    <property type="molecule type" value="Genomic_DNA"/>
</dbReference>
<dbReference type="RefSeq" id="WP_141724755.1">
    <property type="nucleotide sequence ID" value="NZ_CP109495.1"/>
</dbReference>
<reference evidence="1" key="1">
    <citation type="submission" date="2022-10" db="EMBL/GenBank/DDBJ databases">
        <title>The complete genomes of actinobacterial strains from the NBC collection.</title>
        <authorList>
            <person name="Joergensen T.S."/>
            <person name="Alvarez Arevalo M."/>
            <person name="Sterndorff E.B."/>
            <person name="Faurdal D."/>
            <person name="Vuksanovic O."/>
            <person name="Mourched A.-S."/>
            <person name="Charusanti P."/>
            <person name="Shaw S."/>
            <person name="Blin K."/>
            <person name="Weber T."/>
        </authorList>
    </citation>
    <scope>NUCLEOTIDE SEQUENCE</scope>
    <source>
        <strain evidence="1">NBC_01432</strain>
    </source>
</reference>
<dbReference type="Proteomes" id="UP001432209">
    <property type="component" value="Chromosome"/>
</dbReference>